<evidence type="ECO:0000256" key="2">
    <source>
        <dbReference type="HAMAP-Rule" id="MF_01384"/>
    </source>
</evidence>
<dbReference type="InterPro" id="IPR002669">
    <property type="entry name" value="UreD"/>
</dbReference>
<keyword evidence="1 2" id="KW-0143">Chaperone</keyword>
<proteinExistence type="inferred from homology"/>
<sequence>MNSKTRDAARDHVSVHHPARIVVEVEDGRSRARVLEAGTFVSPRPMASRGPGVRIALAGIRASLCAGDDFVLRVEAGPGARVDLVDPNGTLAYNMRGGTASWRAEVTLGEGAVLHWHEQPFVLSDGADVHREVRADLAAGAELLWRETLVLGRTHEQGGALRSRTHVTHDGQDLLVEDLDLRDPGVRELPGILGDARVLGQVALLGRIPSGAPAPARLDLAGPGALYRAVTHRAYEADRLLEPVWTTWSARG</sequence>
<dbReference type="EMBL" id="BAAAPC010000013">
    <property type="protein sequence ID" value="GAA2002136.1"/>
    <property type="molecule type" value="Genomic_DNA"/>
</dbReference>
<comment type="subcellular location">
    <subcellularLocation>
        <location evidence="2">Cytoplasm</location>
    </subcellularLocation>
</comment>
<comment type="similarity">
    <text evidence="2">Belongs to the UreD family.</text>
</comment>
<gene>
    <name evidence="2" type="primary">ureD</name>
    <name evidence="3" type="ORF">GCM10009799_31620</name>
</gene>
<evidence type="ECO:0000313" key="4">
    <source>
        <dbReference type="Proteomes" id="UP001501585"/>
    </source>
</evidence>
<evidence type="ECO:0000256" key="1">
    <source>
        <dbReference type="ARBA" id="ARBA00023186"/>
    </source>
</evidence>
<name>A0ABN2T9U1_9ACTN</name>
<dbReference type="Proteomes" id="UP001501585">
    <property type="component" value="Unassembled WGS sequence"/>
</dbReference>
<comment type="caution">
    <text evidence="3">The sequence shown here is derived from an EMBL/GenBank/DDBJ whole genome shotgun (WGS) entry which is preliminary data.</text>
</comment>
<accession>A0ABN2T9U1</accession>
<organism evidence="3 4">
    <name type="scientific">Nocardiopsis rhodophaea</name>
    <dbReference type="NCBI Taxonomy" id="280238"/>
    <lineage>
        <taxon>Bacteria</taxon>
        <taxon>Bacillati</taxon>
        <taxon>Actinomycetota</taxon>
        <taxon>Actinomycetes</taxon>
        <taxon>Streptosporangiales</taxon>
        <taxon>Nocardiopsidaceae</taxon>
        <taxon>Nocardiopsis</taxon>
    </lineage>
</organism>
<comment type="subunit">
    <text evidence="2">UreD, UreF and UreG form a complex that acts as a GTP-hydrolysis-dependent molecular chaperone, activating the urease apoprotein by helping to assemble the nickel containing metallocenter of UreC. The UreE protein probably delivers the nickel.</text>
</comment>
<protein>
    <recommendedName>
        <fullName evidence="2">Urease accessory protein UreD</fullName>
    </recommendedName>
</protein>
<reference evidence="3 4" key="1">
    <citation type="journal article" date="2019" name="Int. J. Syst. Evol. Microbiol.">
        <title>The Global Catalogue of Microorganisms (GCM) 10K type strain sequencing project: providing services to taxonomists for standard genome sequencing and annotation.</title>
        <authorList>
            <consortium name="The Broad Institute Genomics Platform"/>
            <consortium name="The Broad Institute Genome Sequencing Center for Infectious Disease"/>
            <person name="Wu L."/>
            <person name="Ma J."/>
        </authorList>
    </citation>
    <scope>NUCLEOTIDE SEQUENCE [LARGE SCALE GENOMIC DNA]</scope>
    <source>
        <strain evidence="3 4">JCM 15313</strain>
    </source>
</reference>
<comment type="function">
    <text evidence="2">Required for maturation of urease via the functional incorporation of the urease nickel metallocenter.</text>
</comment>
<dbReference type="Pfam" id="PF01774">
    <property type="entry name" value="UreD"/>
    <property type="match status" value="1"/>
</dbReference>
<keyword evidence="4" id="KW-1185">Reference proteome</keyword>
<dbReference type="RefSeq" id="WP_344163252.1">
    <property type="nucleotide sequence ID" value="NZ_BAAAPC010000013.1"/>
</dbReference>
<dbReference type="HAMAP" id="MF_01384">
    <property type="entry name" value="UreD"/>
    <property type="match status" value="1"/>
</dbReference>
<keyword evidence="2" id="KW-0963">Cytoplasm</keyword>
<keyword evidence="2" id="KW-0996">Nickel insertion</keyword>
<evidence type="ECO:0000313" key="3">
    <source>
        <dbReference type="EMBL" id="GAA2002136.1"/>
    </source>
</evidence>